<dbReference type="Proteomes" id="UP001139193">
    <property type="component" value="Unassembled WGS sequence"/>
</dbReference>
<proteinExistence type="predicted"/>
<reference evidence="7" key="1">
    <citation type="submission" date="2022-03" db="EMBL/GenBank/DDBJ databases">
        <title>Bacterial whole genome sequence for Hymenobacter sp. DH14.</title>
        <authorList>
            <person name="Le V."/>
        </authorList>
    </citation>
    <scope>NUCLEOTIDE SEQUENCE</scope>
    <source>
        <strain evidence="7">DH14</strain>
    </source>
</reference>
<dbReference type="Pfam" id="PF01103">
    <property type="entry name" value="Omp85"/>
    <property type="match status" value="1"/>
</dbReference>
<evidence type="ECO:0000256" key="1">
    <source>
        <dbReference type="ARBA" id="ARBA00004370"/>
    </source>
</evidence>
<protein>
    <submittedName>
        <fullName evidence="7">Outer membrane protein assembly factor</fullName>
    </submittedName>
</protein>
<dbReference type="PANTHER" id="PTHR12815">
    <property type="entry name" value="SORTING AND ASSEMBLY MACHINERY SAMM50 PROTEIN FAMILY MEMBER"/>
    <property type="match status" value="1"/>
</dbReference>
<dbReference type="GO" id="GO:0019867">
    <property type="term" value="C:outer membrane"/>
    <property type="evidence" value="ECO:0007669"/>
    <property type="project" value="InterPro"/>
</dbReference>
<evidence type="ECO:0000256" key="2">
    <source>
        <dbReference type="ARBA" id="ARBA00022692"/>
    </source>
</evidence>
<organism evidence="7 8">
    <name type="scientific">Hymenobacter cyanobacteriorum</name>
    <dbReference type="NCBI Taxonomy" id="2926463"/>
    <lineage>
        <taxon>Bacteria</taxon>
        <taxon>Pseudomonadati</taxon>
        <taxon>Bacteroidota</taxon>
        <taxon>Cytophagia</taxon>
        <taxon>Cytophagales</taxon>
        <taxon>Hymenobacteraceae</taxon>
        <taxon>Hymenobacter</taxon>
    </lineage>
</organism>
<name>A0A9X1VF61_9BACT</name>
<dbReference type="RefSeq" id="WP_241935836.1">
    <property type="nucleotide sequence ID" value="NZ_JALBGC010000002.1"/>
</dbReference>
<comment type="caution">
    <text evidence="7">The sequence shown here is derived from an EMBL/GenBank/DDBJ whole genome shotgun (WGS) entry which is preliminary data.</text>
</comment>
<gene>
    <name evidence="7" type="ORF">MON38_09085</name>
</gene>
<accession>A0A9X1VF61</accession>
<dbReference type="EMBL" id="JALBGC010000002">
    <property type="protein sequence ID" value="MCI1187572.1"/>
    <property type="molecule type" value="Genomic_DNA"/>
</dbReference>
<dbReference type="InterPro" id="IPR039910">
    <property type="entry name" value="D15-like"/>
</dbReference>
<keyword evidence="2" id="KW-0812">Transmembrane</keyword>
<evidence type="ECO:0000313" key="7">
    <source>
        <dbReference type="EMBL" id="MCI1187572.1"/>
    </source>
</evidence>
<evidence type="ECO:0000256" key="5">
    <source>
        <dbReference type="ARBA" id="ARBA00023237"/>
    </source>
</evidence>
<sequence length="894" mass="100718">MKPLLTSCFANLRRGGRLGPLVALAAVAACSPFKLLKPNQRLLSRVEITGVKKQADKDALETLVQQQPNTQLPLPKLAIYQLGVKFYDSVKLRSKLRDIQTTYAAKMQAAGTDSAKLGKLISQRERKTKRKQLALDKGNAIMRLGEPPAIYDTALTKRTVQQMTTYLHTHGFFRGQVTATDTARFRRSLLFRIVTAPGRVLPSKPDSLDRAKAYRRVTVTYRVDENLLFRYRLQPPVIADSGVAAVVRQAQPATLLHENGRYNEDTVGLERTRLETAIRNAGYFDFRQQYISYEADTSYDKGTVRLRMLIANPAPGQGHRVYTIRQVRFITDAGVGRTLRSATGDTLRRAGTAAALRARPSLGLRTDTTVTDSIRFAAYNQQYSTNLLARKVLVRPGQHYSLANTVQTQRLLADLDMFRFATMNYRKVPDPPATDSTSLHPSTGELVGIINASPAPKYSQTSEVGGTYVAYQPGPFLNLRLKTRNPFGGAEVLEVGLRAGYEGQLTRIDVAPTDAPKAVYTTQLGATASLVLPQFLVPFRTNHFLTRYNPKTRFLLSETYVNRPEYARSNFEFSFDYIWQKSTFHQYVFSPVVITLVNSFVSDDFQTQLNLLKERDGSSLFRAFSKQIEPSFSFTSLYNSNDFNQTRDAHYLRLFAEFGGLTRGLYQDALKRGTGLNVYDFARFSADYRRYHHLTPQTYFVWRLNGGIVHALSRTYDAETRTNSYIVPYDKSFFAGGSTSLRAWQPRRLGPGGFSPTRSDGSRDYLTEQPGELLLEGSVEYRFPISGFFKGALFTDFGNVWGLQERRETDPGSPNFGNYRRPGAQFQFNQFYRQIAVGSGFGVRFDFTFLILRLDIATKIYDPTALTAADKWALRNFDSSANPISFNLGIGYPF</sequence>
<dbReference type="PANTHER" id="PTHR12815:SF47">
    <property type="entry name" value="TRANSLOCATION AND ASSEMBLY MODULE SUBUNIT TAMA"/>
    <property type="match status" value="1"/>
</dbReference>
<comment type="subcellular location">
    <subcellularLocation>
        <location evidence="1">Membrane</location>
    </subcellularLocation>
</comment>
<dbReference type="Gene3D" id="2.40.160.50">
    <property type="entry name" value="membrane protein fhac: a member of the omp85/tpsb transporter family"/>
    <property type="match status" value="1"/>
</dbReference>
<feature type="domain" description="Bacterial surface antigen (D15)" evidence="6">
    <location>
        <begin position="573"/>
        <end position="864"/>
    </location>
</feature>
<evidence type="ECO:0000259" key="6">
    <source>
        <dbReference type="Pfam" id="PF01103"/>
    </source>
</evidence>
<dbReference type="AlphaFoldDB" id="A0A9X1VF61"/>
<dbReference type="PROSITE" id="PS51257">
    <property type="entry name" value="PROKAR_LIPOPROTEIN"/>
    <property type="match status" value="1"/>
</dbReference>
<keyword evidence="5" id="KW-0998">Cell outer membrane</keyword>
<keyword evidence="4" id="KW-0472">Membrane</keyword>
<evidence type="ECO:0000313" key="8">
    <source>
        <dbReference type="Proteomes" id="UP001139193"/>
    </source>
</evidence>
<keyword evidence="8" id="KW-1185">Reference proteome</keyword>
<evidence type="ECO:0000256" key="4">
    <source>
        <dbReference type="ARBA" id="ARBA00023136"/>
    </source>
</evidence>
<dbReference type="InterPro" id="IPR000184">
    <property type="entry name" value="Bac_surfAg_D15"/>
</dbReference>
<keyword evidence="3" id="KW-0732">Signal</keyword>
<evidence type="ECO:0000256" key="3">
    <source>
        <dbReference type="ARBA" id="ARBA00022729"/>
    </source>
</evidence>